<reference evidence="1 2" key="1">
    <citation type="journal article" date="2020" name="G3 (Bethesda)">
        <title>CeMbio - The Caenorhabditis elegans Microbiome Resource.</title>
        <authorList>
            <person name="Dirksen P."/>
            <person name="Assie A."/>
            <person name="Zimmermann J."/>
            <person name="Zhang F."/>
            <person name="Tietje A.M."/>
            <person name="Marsh S.A."/>
            <person name="Felix M.A."/>
            <person name="Shapira M."/>
            <person name="Kaleta C."/>
            <person name="Schulenburg H."/>
            <person name="Samuel B."/>
        </authorList>
    </citation>
    <scope>NUCLEOTIDE SEQUENCE [LARGE SCALE GENOMIC DNA]</scope>
    <source>
        <strain evidence="1 2">MSPm1</strain>
    </source>
</reference>
<dbReference type="RefSeq" id="WP_182367702.1">
    <property type="nucleotide sequence ID" value="NZ_CP059139.1"/>
</dbReference>
<dbReference type="AlphaFoldDB" id="A0A7G5DJD5"/>
<gene>
    <name evidence="1" type="ORF">HS968_17690</name>
</gene>
<sequence length="194" mass="22040">MAQVTQTARCAHWDGGKGENLFISTLSNRKINLLFYFTHFSFHFPLTQVGNYMPAWKPTGNRDSLLNTRLNAGSWNGRPIYIHLTSAAGYTAINLNKRINATRTGGKNGIYLSPSYQCFSPADAFTLLFFENALYQNNASHCLVFSFNFEAEVEDNPISSGSWVREIIYRRDITFPEITILYRGANIFVDGNWE</sequence>
<evidence type="ECO:0000313" key="2">
    <source>
        <dbReference type="Proteomes" id="UP000515276"/>
    </source>
</evidence>
<organism evidence="1 2">
    <name type="scientific">Pseudomonas berkeleyensis</name>
    <dbReference type="NCBI Taxonomy" id="2726956"/>
    <lineage>
        <taxon>Bacteria</taxon>
        <taxon>Pseudomonadati</taxon>
        <taxon>Pseudomonadota</taxon>
        <taxon>Gammaproteobacteria</taxon>
        <taxon>Pseudomonadales</taxon>
        <taxon>Pseudomonadaceae</taxon>
        <taxon>Pseudomonas</taxon>
    </lineage>
</organism>
<accession>A0A7G5DJD5</accession>
<dbReference type="EMBL" id="CP059139">
    <property type="protein sequence ID" value="QMV61860.1"/>
    <property type="molecule type" value="Genomic_DNA"/>
</dbReference>
<name>A0A7G5DJD5_9PSED</name>
<protein>
    <submittedName>
        <fullName evidence="1">Uncharacterized protein</fullName>
    </submittedName>
</protein>
<proteinExistence type="predicted"/>
<evidence type="ECO:0000313" key="1">
    <source>
        <dbReference type="EMBL" id="QMV61860.1"/>
    </source>
</evidence>
<keyword evidence="2" id="KW-1185">Reference proteome</keyword>
<dbReference type="Proteomes" id="UP000515276">
    <property type="component" value="Chromosome"/>
</dbReference>